<dbReference type="PANTHER" id="PTHR45772:SF7">
    <property type="entry name" value="AMINO ACID ABC TRANSPORTER ATP-BINDING PROTEIN"/>
    <property type="match status" value="1"/>
</dbReference>
<dbReference type="PROSITE" id="PS50893">
    <property type="entry name" value="ABC_TRANSPORTER_2"/>
    <property type="match status" value="1"/>
</dbReference>
<dbReference type="GeneID" id="77323195"/>
<dbReference type="EMBL" id="QZCW01000003">
    <property type="protein sequence ID" value="MCW5322718.1"/>
    <property type="molecule type" value="Genomic_DNA"/>
</dbReference>
<evidence type="ECO:0000256" key="2">
    <source>
        <dbReference type="ARBA" id="ARBA00022475"/>
    </source>
</evidence>
<dbReference type="Pfam" id="PF12399">
    <property type="entry name" value="BCA_ABC_TP_C"/>
    <property type="match status" value="1"/>
</dbReference>
<dbReference type="Gene3D" id="3.40.50.300">
    <property type="entry name" value="P-loop containing nucleotide triphosphate hydrolases"/>
    <property type="match status" value="1"/>
</dbReference>
<dbReference type="CDD" id="cd03219">
    <property type="entry name" value="ABC_Mj1267_LivG_branched"/>
    <property type="match status" value="1"/>
</dbReference>
<accession>A0ABT3KWL9</accession>
<dbReference type="RefSeq" id="WP_010101194.1">
    <property type="nucleotide sequence ID" value="NZ_QZCV01000003.1"/>
</dbReference>
<keyword evidence="1" id="KW-0813">Transport</keyword>
<organism evidence="6 7">
    <name type="scientific">Verminephrobacter aporrectodeae subsp. tuberculatae</name>
    <dbReference type="NCBI Taxonomy" id="1110392"/>
    <lineage>
        <taxon>Bacteria</taxon>
        <taxon>Pseudomonadati</taxon>
        <taxon>Pseudomonadota</taxon>
        <taxon>Betaproteobacteria</taxon>
        <taxon>Burkholderiales</taxon>
        <taxon>Comamonadaceae</taxon>
        <taxon>Verminephrobacter</taxon>
    </lineage>
</organism>
<evidence type="ECO:0000259" key="5">
    <source>
        <dbReference type="PROSITE" id="PS50893"/>
    </source>
</evidence>
<gene>
    <name evidence="6" type="ORF">D5039_16655</name>
</gene>
<evidence type="ECO:0000313" key="6">
    <source>
        <dbReference type="EMBL" id="MCW5322718.1"/>
    </source>
</evidence>
<keyword evidence="4 6" id="KW-0067">ATP-binding</keyword>
<evidence type="ECO:0000256" key="4">
    <source>
        <dbReference type="ARBA" id="ARBA00022840"/>
    </source>
</evidence>
<name>A0ABT3KWL9_9BURK</name>
<dbReference type="InterPro" id="IPR003439">
    <property type="entry name" value="ABC_transporter-like_ATP-bd"/>
</dbReference>
<proteinExistence type="predicted"/>
<dbReference type="InterPro" id="IPR003593">
    <property type="entry name" value="AAA+_ATPase"/>
</dbReference>
<dbReference type="InterPro" id="IPR032823">
    <property type="entry name" value="BCA_ABC_TP_C"/>
</dbReference>
<dbReference type="GO" id="GO:0005524">
    <property type="term" value="F:ATP binding"/>
    <property type="evidence" value="ECO:0007669"/>
    <property type="project" value="UniProtKB-KW"/>
</dbReference>
<dbReference type="InterPro" id="IPR051120">
    <property type="entry name" value="ABC_AA/LPS_Transport"/>
</dbReference>
<keyword evidence="2" id="KW-0472">Membrane</keyword>
<dbReference type="Proteomes" id="UP001208935">
    <property type="component" value="Unassembled WGS sequence"/>
</dbReference>
<sequence>MLEIDALSKRFLGLTAVDRVSTRFERGQISAIIGPNGAGKTTFFNLIAGTHRPSAGRIRFEGRDVTGMRPDHVARLGIARTFQSTQLFDNASVLDNLIVGHRLRTHSGLWDVLVGSQRLRAEEKRCRDKAQEALDFVGLAHVATRSAADITQEERKRVACALALTTDPQLLLLDEPASGVNPQETVGLAALIRKLVAHGKSVCLIEHKMDMVMQLADKIVVLHNGAKIAEGTPAEIRRDPRVIEAYLGAAHAAV</sequence>
<protein>
    <submittedName>
        <fullName evidence="6">ABC transporter ATP-binding protein</fullName>
    </submittedName>
</protein>
<dbReference type="SMART" id="SM00382">
    <property type="entry name" value="AAA"/>
    <property type="match status" value="1"/>
</dbReference>
<dbReference type="Pfam" id="PF00005">
    <property type="entry name" value="ABC_tran"/>
    <property type="match status" value="1"/>
</dbReference>
<feature type="domain" description="ABC transporter" evidence="5">
    <location>
        <begin position="2"/>
        <end position="249"/>
    </location>
</feature>
<keyword evidence="2" id="KW-1003">Cell membrane</keyword>
<keyword evidence="7" id="KW-1185">Reference proteome</keyword>
<evidence type="ECO:0000256" key="3">
    <source>
        <dbReference type="ARBA" id="ARBA00022741"/>
    </source>
</evidence>
<comment type="caution">
    <text evidence="6">The sequence shown here is derived from an EMBL/GenBank/DDBJ whole genome shotgun (WGS) entry which is preliminary data.</text>
</comment>
<keyword evidence="3" id="KW-0547">Nucleotide-binding</keyword>
<evidence type="ECO:0000256" key="1">
    <source>
        <dbReference type="ARBA" id="ARBA00022448"/>
    </source>
</evidence>
<evidence type="ECO:0000313" key="7">
    <source>
        <dbReference type="Proteomes" id="UP001208935"/>
    </source>
</evidence>
<dbReference type="SUPFAM" id="SSF52540">
    <property type="entry name" value="P-loop containing nucleoside triphosphate hydrolases"/>
    <property type="match status" value="1"/>
</dbReference>
<dbReference type="InterPro" id="IPR027417">
    <property type="entry name" value="P-loop_NTPase"/>
</dbReference>
<dbReference type="PANTHER" id="PTHR45772">
    <property type="entry name" value="CONSERVED COMPONENT OF ABC TRANSPORTER FOR NATURAL AMINO ACIDS-RELATED"/>
    <property type="match status" value="1"/>
</dbReference>
<reference evidence="7" key="1">
    <citation type="submission" date="2023-07" db="EMBL/GenBank/DDBJ databases">
        <title>Verminephrobacter genomes.</title>
        <authorList>
            <person name="Lund M.B."/>
        </authorList>
    </citation>
    <scope>NUCLEOTIDE SEQUENCE [LARGE SCALE GENOMIC DNA]</scope>
    <source>
        <strain evidence="7">AtM5-05</strain>
    </source>
</reference>